<reference evidence="2 3" key="1">
    <citation type="submission" date="2016-11" db="EMBL/GenBank/DDBJ databases">
        <authorList>
            <person name="Jaros S."/>
            <person name="Januszkiewicz K."/>
            <person name="Wedrychowicz H."/>
        </authorList>
    </citation>
    <scope>NUCLEOTIDE SEQUENCE [LARGE SCALE GENOMIC DNA]</scope>
    <source>
        <strain evidence="2 3">GAS499</strain>
    </source>
</reference>
<protein>
    <submittedName>
        <fullName evidence="2">Uncharacterized conserved protein GlcG, DUF336 family</fullName>
    </submittedName>
</protein>
<organism evidence="2 3">
    <name type="scientific">Bradyrhizobium lablabi</name>
    <dbReference type="NCBI Taxonomy" id="722472"/>
    <lineage>
        <taxon>Bacteria</taxon>
        <taxon>Pseudomonadati</taxon>
        <taxon>Pseudomonadota</taxon>
        <taxon>Alphaproteobacteria</taxon>
        <taxon>Hyphomicrobiales</taxon>
        <taxon>Nitrobacteraceae</taxon>
        <taxon>Bradyrhizobium</taxon>
    </lineage>
</organism>
<name>A0A1M6JSS1_9BRAD</name>
<gene>
    <name evidence="2" type="ORF">SAMN05444159_0767</name>
</gene>
<dbReference type="OrthoDB" id="5786851at2"/>
<feature type="chain" id="PRO_5013065025" evidence="1">
    <location>
        <begin position="28"/>
        <end position="167"/>
    </location>
</feature>
<dbReference type="PANTHER" id="PTHR34309:SF10">
    <property type="entry name" value="SLR1406 PROTEIN"/>
    <property type="match status" value="1"/>
</dbReference>
<dbReference type="SUPFAM" id="SSF143744">
    <property type="entry name" value="GlcG-like"/>
    <property type="match status" value="1"/>
</dbReference>
<feature type="signal peptide" evidence="1">
    <location>
        <begin position="1"/>
        <end position="27"/>
    </location>
</feature>
<evidence type="ECO:0000313" key="2">
    <source>
        <dbReference type="EMBL" id="SHJ49784.1"/>
    </source>
</evidence>
<dbReference type="InterPro" id="IPR052517">
    <property type="entry name" value="GlcG_carb_metab_protein"/>
</dbReference>
<dbReference type="Proteomes" id="UP000189935">
    <property type="component" value="Chromosome I"/>
</dbReference>
<proteinExistence type="predicted"/>
<dbReference type="AlphaFoldDB" id="A0A1M6JSS1"/>
<dbReference type="Gene3D" id="3.30.450.150">
    <property type="entry name" value="Haem-degrading domain"/>
    <property type="match status" value="1"/>
</dbReference>
<dbReference type="Pfam" id="PF03928">
    <property type="entry name" value="HbpS-like"/>
    <property type="match status" value="1"/>
</dbReference>
<dbReference type="InterPro" id="IPR005624">
    <property type="entry name" value="PduO/GlcC-like"/>
</dbReference>
<dbReference type="PANTHER" id="PTHR34309">
    <property type="entry name" value="SLR1406 PROTEIN"/>
    <property type="match status" value="1"/>
</dbReference>
<sequence>MQPSGIRRAAIALASTCTFVQVAPASAQLLSHKDLTASIAMTIVQTAIETCKANGYAVSATVVGRNGEIIVQVRGDDTGPHTIENSFRKAYTARTFRSPSGALVDRVKADPTLGLIHLTNVIANQGALPIKVGDEVIGAAGASGAPGGEKDEACVKAGIDKVADQLK</sequence>
<keyword evidence="1" id="KW-0732">Signal</keyword>
<dbReference type="EMBL" id="LT670844">
    <property type="protein sequence ID" value="SHJ49784.1"/>
    <property type="molecule type" value="Genomic_DNA"/>
</dbReference>
<dbReference type="RefSeq" id="WP_079536968.1">
    <property type="nucleotide sequence ID" value="NZ_LT670844.1"/>
</dbReference>
<evidence type="ECO:0000313" key="3">
    <source>
        <dbReference type="Proteomes" id="UP000189935"/>
    </source>
</evidence>
<dbReference type="InterPro" id="IPR038084">
    <property type="entry name" value="PduO/GlcC-like_sf"/>
</dbReference>
<evidence type="ECO:0000256" key="1">
    <source>
        <dbReference type="SAM" id="SignalP"/>
    </source>
</evidence>
<accession>A0A1M6JSS1</accession>